<organism evidence="2">
    <name type="scientific">uncultured Desulfobacterium sp</name>
    <dbReference type="NCBI Taxonomy" id="201089"/>
    <lineage>
        <taxon>Bacteria</taxon>
        <taxon>Pseudomonadati</taxon>
        <taxon>Thermodesulfobacteriota</taxon>
        <taxon>Desulfobacteria</taxon>
        <taxon>Desulfobacterales</taxon>
        <taxon>Desulfobacteriaceae</taxon>
        <taxon>Desulfobacterium</taxon>
        <taxon>environmental samples</taxon>
    </lineage>
</organism>
<dbReference type="EMBL" id="OJIN01000117">
    <property type="protein sequence ID" value="SPD73920.1"/>
    <property type="molecule type" value="Genomic_DNA"/>
</dbReference>
<reference evidence="2" key="1">
    <citation type="submission" date="2018-01" db="EMBL/GenBank/DDBJ databases">
        <authorList>
            <person name="Regsiter A."/>
            <person name="William W."/>
        </authorList>
    </citation>
    <scope>NUCLEOTIDE SEQUENCE</scope>
    <source>
        <strain evidence="2">TRIP AH-1</strain>
    </source>
</reference>
<proteinExistence type="predicted"/>
<dbReference type="GO" id="GO:0016301">
    <property type="term" value="F:kinase activity"/>
    <property type="evidence" value="ECO:0007669"/>
    <property type="project" value="UniProtKB-KW"/>
</dbReference>
<keyword evidence="2" id="KW-0418">Kinase</keyword>
<sequence>MKAQDEGLKYVPGFYAKKRPGAEEIADKCIREWEGKKIEDKKKKAKEVIYPTICFSREIGVGALEVADILGEMLGYRVVDRQLIEHISKEARLSEKTVNIFDERYPGKLNECLTYLFGEKAFIKSDYSRHLFSGIFAIAGLGPTIFVGRGAHLVLPREDVFAVRLICSRQYRVKRLAKILKAKEKEIEAKLDQLDKEQKNFFKRVFGKKDAFSPYEFDMVINCDYIKEPKMVAEIVAAAFQQKHGAAAKKK</sequence>
<dbReference type="EC" id="2.7.4.14" evidence="2"/>
<dbReference type="AlphaFoldDB" id="A0A445MWR4"/>
<dbReference type="InterPro" id="IPR027417">
    <property type="entry name" value="P-loop_NTPase"/>
</dbReference>
<feature type="coiled-coil region" evidence="1">
    <location>
        <begin position="173"/>
        <end position="200"/>
    </location>
</feature>
<dbReference type="Gene3D" id="3.40.50.300">
    <property type="entry name" value="P-loop containing nucleotide triphosphate hydrolases"/>
    <property type="match status" value="1"/>
</dbReference>
<keyword evidence="1" id="KW-0175">Coiled coil</keyword>
<accession>A0A445MWR4</accession>
<name>A0A445MWR4_9BACT</name>
<protein>
    <submittedName>
        <fullName evidence="2">Putative cytidylate kinase</fullName>
        <ecNumber evidence="2">2.7.4.14</ecNumber>
    </submittedName>
</protein>
<evidence type="ECO:0000313" key="2">
    <source>
        <dbReference type="EMBL" id="SPD73920.1"/>
    </source>
</evidence>
<evidence type="ECO:0000256" key="1">
    <source>
        <dbReference type="SAM" id="Coils"/>
    </source>
</evidence>
<keyword evidence="2" id="KW-0808">Transferase</keyword>
<dbReference type="Pfam" id="PF13189">
    <property type="entry name" value="Cytidylate_kin2"/>
    <property type="match status" value="1"/>
</dbReference>
<gene>
    <name evidence="2" type="ORF">PITCH_A2030064</name>
</gene>